<dbReference type="PROSITE" id="PS50987">
    <property type="entry name" value="HTH_ARSR_2"/>
    <property type="match status" value="1"/>
</dbReference>
<dbReference type="GO" id="GO:0003677">
    <property type="term" value="F:DNA binding"/>
    <property type="evidence" value="ECO:0007669"/>
    <property type="project" value="UniProtKB-KW"/>
</dbReference>
<evidence type="ECO:0000313" key="6">
    <source>
        <dbReference type="Proteomes" id="UP000503540"/>
    </source>
</evidence>
<keyword evidence="1" id="KW-0805">Transcription regulation</keyword>
<evidence type="ECO:0000313" key="5">
    <source>
        <dbReference type="EMBL" id="QIS14128.1"/>
    </source>
</evidence>
<dbReference type="KEGG" id="nah:F5544_31435"/>
<dbReference type="InterPro" id="IPR011991">
    <property type="entry name" value="ArsR-like_HTH"/>
</dbReference>
<dbReference type="InterPro" id="IPR036388">
    <property type="entry name" value="WH-like_DNA-bd_sf"/>
</dbReference>
<evidence type="ECO:0000256" key="2">
    <source>
        <dbReference type="ARBA" id="ARBA00023125"/>
    </source>
</evidence>
<feature type="domain" description="HTH arsR-type" evidence="4">
    <location>
        <begin position="81"/>
        <end position="177"/>
    </location>
</feature>
<dbReference type="PANTHER" id="PTHR33154:SF12">
    <property type="entry name" value="TRANSCRIPTIONAL REGULATORY PROTEIN"/>
    <property type="match status" value="1"/>
</dbReference>
<keyword evidence="6" id="KW-1185">Reference proteome</keyword>
<dbReference type="SMART" id="SM00418">
    <property type="entry name" value="HTH_ARSR"/>
    <property type="match status" value="1"/>
</dbReference>
<dbReference type="Proteomes" id="UP000503540">
    <property type="component" value="Chromosome"/>
</dbReference>
<dbReference type="CDD" id="cd00090">
    <property type="entry name" value="HTH_ARSR"/>
    <property type="match status" value="1"/>
</dbReference>
<reference evidence="5 6" key="1">
    <citation type="journal article" date="2019" name="ACS Chem. Biol.">
        <title>Identification and Mobilization of a Cryptic Antibiotic Biosynthesis Gene Locus from a Human-Pathogenic Nocardia Isolate.</title>
        <authorList>
            <person name="Herisse M."/>
            <person name="Ishida K."/>
            <person name="Porter J.L."/>
            <person name="Howden B."/>
            <person name="Hertweck C."/>
            <person name="Stinear T.P."/>
            <person name="Pidot S.J."/>
        </authorList>
    </citation>
    <scope>NUCLEOTIDE SEQUENCE [LARGE SCALE GENOMIC DNA]</scope>
    <source>
        <strain evidence="5 6">AUSMDU00012717</strain>
    </source>
</reference>
<sequence>MGLAGDRAGARQRPHHVLVQCCPRGGPILRADRAEEFLHYGGIGRNGHGSTLQFDSSSLRNYRTVTVRGFEYNRTVPPLPHPGRAQLQLADVLAALGHPLRLRIVRALATGEERSCGTVLPDGASVPKSSASHHWRILREGGVVRQRRDGRYLMVSLRRDDLAARFPGLLDVVVAADTSEATAADDQLPPTPTGKT</sequence>
<name>A0A6G9YLP5_9NOCA</name>
<dbReference type="PANTHER" id="PTHR33154">
    <property type="entry name" value="TRANSCRIPTIONAL REGULATOR, ARSR FAMILY"/>
    <property type="match status" value="1"/>
</dbReference>
<keyword evidence="2" id="KW-0238">DNA-binding</keyword>
<keyword evidence="3" id="KW-0804">Transcription</keyword>
<organism evidence="5 6">
    <name type="scientific">Nocardia arthritidis</name>
    <dbReference type="NCBI Taxonomy" id="228602"/>
    <lineage>
        <taxon>Bacteria</taxon>
        <taxon>Bacillati</taxon>
        <taxon>Actinomycetota</taxon>
        <taxon>Actinomycetes</taxon>
        <taxon>Mycobacteriales</taxon>
        <taxon>Nocardiaceae</taxon>
        <taxon>Nocardia</taxon>
    </lineage>
</organism>
<dbReference type="SUPFAM" id="SSF46785">
    <property type="entry name" value="Winged helix' DNA-binding domain"/>
    <property type="match status" value="1"/>
</dbReference>
<gene>
    <name evidence="5" type="ORF">F5544_31435</name>
</gene>
<evidence type="ECO:0000256" key="1">
    <source>
        <dbReference type="ARBA" id="ARBA00023015"/>
    </source>
</evidence>
<dbReference type="EMBL" id="CP046172">
    <property type="protein sequence ID" value="QIS14128.1"/>
    <property type="molecule type" value="Genomic_DNA"/>
</dbReference>
<dbReference type="InterPro" id="IPR051081">
    <property type="entry name" value="HTH_MetalResp_TranReg"/>
</dbReference>
<evidence type="ECO:0000256" key="3">
    <source>
        <dbReference type="ARBA" id="ARBA00023163"/>
    </source>
</evidence>
<dbReference type="AlphaFoldDB" id="A0A6G9YLP5"/>
<dbReference type="InterPro" id="IPR036390">
    <property type="entry name" value="WH_DNA-bd_sf"/>
</dbReference>
<protein>
    <submittedName>
        <fullName evidence="5">Helix-turn-helix domain-containing protein</fullName>
    </submittedName>
</protein>
<evidence type="ECO:0000259" key="4">
    <source>
        <dbReference type="PROSITE" id="PS50987"/>
    </source>
</evidence>
<dbReference type="GO" id="GO:0003700">
    <property type="term" value="F:DNA-binding transcription factor activity"/>
    <property type="evidence" value="ECO:0007669"/>
    <property type="project" value="InterPro"/>
</dbReference>
<dbReference type="Gene3D" id="1.10.10.10">
    <property type="entry name" value="Winged helix-like DNA-binding domain superfamily/Winged helix DNA-binding domain"/>
    <property type="match status" value="1"/>
</dbReference>
<proteinExistence type="predicted"/>
<dbReference type="PRINTS" id="PR00778">
    <property type="entry name" value="HTHARSR"/>
</dbReference>
<dbReference type="InterPro" id="IPR001845">
    <property type="entry name" value="HTH_ArsR_DNA-bd_dom"/>
</dbReference>
<dbReference type="Pfam" id="PF12840">
    <property type="entry name" value="HTH_20"/>
    <property type="match status" value="1"/>
</dbReference>
<accession>A0A6G9YLP5</accession>